<organism evidence="1 2">
    <name type="scientific">Streptomyces cirratus</name>
    <dbReference type="NCBI Taxonomy" id="68187"/>
    <lineage>
        <taxon>Bacteria</taxon>
        <taxon>Bacillati</taxon>
        <taxon>Actinomycetota</taxon>
        <taxon>Actinomycetes</taxon>
        <taxon>Kitasatosporales</taxon>
        <taxon>Streptomycetaceae</taxon>
        <taxon>Streptomyces</taxon>
    </lineage>
</organism>
<comment type="caution">
    <text evidence="1">The sequence shown here is derived from an EMBL/GenBank/DDBJ whole genome shotgun (WGS) entry which is preliminary data.</text>
</comment>
<keyword evidence="2" id="KW-1185">Reference proteome</keyword>
<name>A0ABQ3ESG1_9ACTN</name>
<dbReference type="EMBL" id="BMVP01000002">
    <property type="protein sequence ID" value="GHB48443.1"/>
    <property type="molecule type" value="Genomic_DNA"/>
</dbReference>
<dbReference type="Proteomes" id="UP000642673">
    <property type="component" value="Unassembled WGS sequence"/>
</dbReference>
<protein>
    <submittedName>
        <fullName evidence="1">Uncharacterized protein</fullName>
    </submittedName>
</protein>
<sequence>MVVPVFFTVHLPSKPEPQSETFVYVAVAEPAAWAGPARATSPAAGRAKAATAAASLRKSRVRGGGAVLKVVLRRSAEVAGPTSAWGWDLRRP</sequence>
<evidence type="ECO:0000313" key="2">
    <source>
        <dbReference type="Proteomes" id="UP000642673"/>
    </source>
</evidence>
<accession>A0ABQ3ESG1</accession>
<reference evidence="2" key="1">
    <citation type="journal article" date="2019" name="Int. J. Syst. Evol. Microbiol.">
        <title>The Global Catalogue of Microorganisms (GCM) 10K type strain sequencing project: providing services to taxonomists for standard genome sequencing and annotation.</title>
        <authorList>
            <consortium name="The Broad Institute Genomics Platform"/>
            <consortium name="The Broad Institute Genome Sequencing Center for Infectious Disease"/>
            <person name="Wu L."/>
            <person name="Ma J."/>
        </authorList>
    </citation>
    <scope>NUCLEOTIDE SEQUENCE [LARGE SCALE GENOMIC DNA]</scope>
    <source>
        <strain evidence="2">JCM 4738</strain>
    </source>
</reference>
<proteinExistence type="predicted"/>
<gene>
    <name evidence="1" type="ORF">GCM10010347_17860</name>
</gene>
<evidence type="ECO:0000313" key="1">
    <source>
        <dbReference type="EMBL" id="GHB48443.1"/>
    </source>
</evidence>